<dbReference type="RefSeq" id="WP_163482146.1">
    <property type="nucleotide sequence ID" value="NZ_JAAGWF010000012.1"/>
</dbReference>
<feature type="domain" description="Methyltransferase type 11" evidence="1">
    <location>
        <begin position="53"/>
        <end position="149"/>
    </location>
</feature>
<accession>A0A7K3W3Q8</accession>
<gene>
    <name evidence="2" type="ORF">GCU56_12935</name>
</gene>
<dbReference type="GO" id="GO:0008757">
    <property type="term" value="F:S-adenosylmethionine-dependent methyltransferase activity"/>
    <property type="evidence" value="ECO:0007669"/>
    <property type="project" value="InterPro"/>
</dbReference>
<evidence type="ECO:0000313" key="3">
    <source>
        <dbReference type="Proteomes" id="UP000470246"/>
    </source>
</evidence>
<dbReference type="GO" id="GO:0032259">
    <property type="term" value="P:methylation"/>
    <property type="evidence" value="ECO:0007669"/>
    <property type="project" value="UniProtKB-KW"/>
</dbReference>
<dbReference type="Pfam" id="PF08241">
    <property type="entry name" value="Methyltransf_11"/>
    <property type="match status" value="1"/>
</dbReference>
<keyword evidence="2" id="KW-0808">Transferase</keyword>
<dbReference type="SUPFAM" id="SSF53335">
    <property type="entry name" value="S-adenosyl-L-methionine-dependent methyltransferases"/>
    <property type="match status" value="1"/>
</dbReference>
<organism evidence="2 3">
    <name type="scientific">Geodermatophilus sabuli</name>
    <dbReference type="NCBI Taxonomy" id="1564158"/>
    <lineage>
        <taxon>Bacteria</taxon>
        <taxon>Bacillati</taxon>
        <taxon>Actinomycetota</taxon>
        <taxon>Actinomycetes</taxon>
        <taxon>Geodermatophilales</taxon>
        <taxon>Geodermatophilaceae</taxon>
        <taxon>Geodermatophilus</taxon>
    </lineage>
</organism>
<name>A0A7K3W3Q8_9ACTN</name>
<dbReference type="InterPro" id="IPR013216">
    <property type="entry name" value="Methyltransf_11"/>
</dbReference>
<dbReference type="Proteomes" id="UP000470246">
    <property type="component" value="Unassembled WGS sequence"/>
</dbReference>
<dbReference type="Gene3D" id="3.40.50.150">
    <property type="entry name" value="Vaccinia Virus protein VP39"/>
    <property type="match status" value="1"/>
</dbReference>
<dbReference type="PANTHER" id="PTHR43591">
    <property type="entry name" value="METHYLTRANSFERASE"/>
    <property type="match status" value="1"/>
</dbReference>
<protein>
    <submittedName>
        <fullName evidence="2">Methyltransferase domain-containing protein</fullName>
    </submittedName>
</protein>
<dbReference type="EMBL" id="JAAGWF010000012">
    <property type="protein sequence ID" value="NEK58774.1"/>
    <property type="molecule type" value="Genomic_DNA"/>
</dbReference>
<comment type="caution">
    <text evidence="2">The sequence shown here is derived from an EMBL/GenBank/DDBJ whole genome shotgun (WGS) entry which is preliminary data.</text>
</comment>
<dbReference type="PANTHER" id="PTHR43591:SF24">
    <property type="entry name" value="2-METHOXY-6-POLYPRENYL-1,4-BENZOQUINOL METHYLASE, MITOCHONDRIAL"/>
    <property type="match status" value="1"/>
</dbReference>
<keyword evidence="2" id="KW-0489">Methyltransferase</keyword>
<evidence type="ECO:0000259" key="1">
    <source>
        <dbReference type="Pfam" id="PF08241"/>
    </source>
</evidence>
<reference evidence="2 3" key="1">
    <citation type="submission" date="2020-02" db="EMBL/GenBank/DDBJ databases">
        <title>Geodermatophilus sabuli CPCC 205279 I12A-02694.</title>
        <authorList>
            <person name="Jiang Z."/>
        </authorList>
    </citation>
    <scope>NUCLEOTIDE SEQUENCE [LARGE SCALE GENOMIC DNA]</scope>
    <source>
        <strain evidence="2 3">I12A-02694</strain>
    </source>
</reference>
<dbReference type="CDD" id="cd02440">
    <property type="entry name" value="AdoMet_MTases"/>
    <property type="match status" value="1"/>
</dbReference>
<keyword evidence="3" id="KW-1185">Reference proteome</keyword>
<sequence>MTEAAGARSSDAGWQVDEAGATAYEETLVPALLAPWAEDLVAAAGPRRGQRVVDVACGTGIVARTAARVVGSAGAITGVDLNPAMLAVARRVSAGTVPEIRYEVGAADALPLPDGTADVVFCQQGLQFFPDPAAALAEFHRVGVPGGRLGVSTCRSLSHQPGYRLLVDVLARHLGQAAAVVVASPYALGELDRLHALVAGAGFTRVHARIVVSTVRVPSAEALLRGETASSPLGDVVGRLDRSAAGALVADLGAALTPHTDDDGVVFPFETAVVSANR</sequence>
<dbReference type="AlphaFoldDB" id="A0A7K3W3Q8"/>
<evidence type="ECO:0000313" key="2">
    <source>
        <dbReference type="EMBL" id="NEK58774.1"/>
    </source>
</evidence>
<dbReference type="InterPro" id="IPR029063">
    <property type="entry name" value="SAM-dependent_MTases_sf"/>
</dbReference>
<proteinExistence type="predicted"/>